<sequence>MYTGIVQGTEKVKAIRPSAGYSTLQITNTQGFFDDVATGASIAINGVCLTVTGFDKTHARFDVSRLTAESTTLQHLQAGDVVNIERSCRAGSENGGHSLFGHVEGVARVESIIPDGLTQKLVISVPADKMKYFFDKGFIGLHGCSLTIHHADRENSTLTLNLIPETLRLTTLQYLKPGDRVNYEVEQSTRAIVETILNTLGAHNH</sequence>
<dbReference type="EMBL" id="AAILSW010000024">
    <property type="protein sequence ID" value="ECF6074875.1"/>
    <property type="molecule type" value="Genomic_DNA"/>
</dbReference>
<comment type="catalytic activity">
    <reaction evidence="1">
        <text>2 6,7-dimethyl-8-(1-D-ribityl)lumazine + H(+) = 5-amino-6-(D-ribitylamino)uracil + riboflavin</text>
        <dbReference type="Rhea" id="RHEA:20772"/>
        <dbReference type="ChEBI" id="CHEBI:15378"/>
        <dbReference type="ChEBI" id="CHEBI:15934"/>
        <dbReference type="ChEBI" id="CHEBI:57986"/>
        <dbReference type="ChEBI" id="CHEBI:58201"/>
        <dbReference type="EC" id="2.5.1.9"/>
    </reaction>
</comment>
<comment type="pathway">
    <text evidence="3">Cofactor biosynthesis; riboflavin biosynthesis; riboflavin from 2-hydroxy-3-oxobutyl phosphate and 5-amino-6-(D-ribitylamino)uracil: step 2/2.</text>
</comment>
<comment type="function">
    <text evidence="2">Catalyzes the dismutation of two molecules of 6,7-dimethyl-8-ribityllumazine, resulting in the formation of riboflavin and 5-amino-6-(D-ribitylamino)uracil.</text>
</comment>
<comment type="caution">
    <text evidence="12">The sequence shown here is derived from an EMBL/GenBank/DDBJ whole genome shotgun (WGS) entry which is preliminary data.</text>
</comment>
<evidence type="ECO:0000256" key="5">
    <source>
        <dbReference type="ARBA" id="ARBA00013950"/>
    </source>
</evidence>
<keyword evidence="6" id="KW-0686">Riboflavin biosynthesis</keyword>
<feature type="repeat" description="Lumazine-binding" evidence="10">
    <location>
        <begin position="98"/>
        <end position="196"/>
    </location>
</feature>
<dbReference type="Pfam" id="PF00677">
    <property type="entry name" value="Lum_binding"/>
    <property type="match status" value="2"/>
</dbReference>
<dbReference type="PROSITE" id="PS51177">
    <property type="entry name" value="LUMAZINE_BIND"/>
    <property type="match status" value="2"/>
</dbReference>
<evidence type="ECO:0000313" key="12">
    <source>
        <dbReference type="EMBL" id="ECF6074875.1"/>
    </source>
</evidence>
<accession>A0A5Y2SE99</accession>
<dbReference type="AlphaFoldDB" id="A0A5Y2SE99"/>
<dbReference type="FunFam" id="2.40.30.20:FF:000003">
    <property type="entry name" value="Riboflavin synthase, alpha subunit"/>
    <property type="match status" value="1"/>
</dbReference>
<dbReference type="NCBIfam" id="TIGR00187">
    <property type="entry name" value="ribE"/>
    <property type="match status" value="1"/>
</dbReference>
<evidence type="ECO:0000256" key="4">
    <source>
        <dbReference type="ARBA" id="ARBA00012827"/>
    </source>
</evidence>
<dbReference type="InterPro" id="IPR023366">
    <property type="entry name" value="ATP_synth_asu-like_sf"/>
</dbReference>
<dbReference type="UniPathway" id="UPA00275">
    <property type="reaction ID" value="UER00405"/>
</dbReference>
<dbReference type="CDD" id="cd00402">
    <property type="entry name" value="Riboflavin_synthase_like"/>
    <property type="match status" value="1"/>
</dbReference>
<gene>
    <name evidence="12" type="ORF">FNH47_12620</name>
</gene>
<dbReference type="InterPro" id="IPR017938">
    <property type="entry name" value="Riboflavin_synthase-like_b-brl"/>
</dbReference>
<evidence type="ECO:0000256" key="1">
    <source>
        <dbReference type="ARBA" id="ARBA00000968"/>
    </source>
</evidence>
<dbReference type="InterPro" id="IPR026017">
    <property type="entry name" value="Lumazine-bd_dom"/>
</dbReference>
<evidence type="ECO:0000256" key="10">
    <source>
        <dbReference type="PROSITE-ProRule" id="PRU00524"/>
    </source>
</evidence>
<dbReference type="EC" id="2.5.1.9" evidence="4 9"/>
<dbReference type="PANTHER" id="PTHR21098">
    <property type="entry name" value="RIBOFLAVIN SYNTHASE ALPHA CHAIN"/>
    <property type="match status" value="1"/>
</dbReference>
<keyword evidence="8" id="KW-0677">Repeat</keyword>
<dbReference type="Proteomes" id="UP000839836">
    <property type="component" value="Unassembled WGS sequence"/>
</dbReference>
<feature type="domain" description="Lumazine-binding" evidence="11">
    <location>
        <begin position="1"/>
        <end position="97"/>
    </location>
</feature>
<reference evidence="12" key="1">
    <citation type="submission" date="2019-07" db="EMBL/GenBank/DDBJ databases">
        <authorList>
            <person name="Ashton P.M."/>
            <person name="Dallman T."/>
            <person name="Nair S."/>
            <person name="De Pinna E."/>
            <person name="Peters T."/>
            <person name="Grant K."/>
        </authorList>
    </citation>
    <scope>NUCLEOTIDE SEQUENCE [LARGE SCALE GENOMIC DNA]</scope>
    <source>
        <strain evidence="12">674345</strain>
    </source>
</reference>
<name>A0A5Y2SE99_SALHO</name>
<dbReference type="NCBIfam" id="NF009566">
    <property type="entry name" value="PRK13020.1"/>
    <property type="match status" value="1"/>
</dbReference>
<feature type="domain" description="Lumazine-binding" evidence="11">
    <location>
        <begin position="98"/>
        <end position="196"/>
    </location>
</feature>
<evidence type="ECO:0000256" key="8">
    <source>
        <dbReference type="ARBA" id="ARBA00022737"/>
    </source>
</evidence>
<evidence type="ECO:0000259" key="11">
    <source>
        <dbReference type="PROSITE" id="PS51177"/>
    </source>
</evidence>
<dbReference type="NCBIfam" id="NF006767">
    <property type="entry name" value="PRK09289.1"/>
    <property type="match status" value="1"/>
</dbReference>
<evidence type="ECO:0000256" key="3">
    <source>
        <dbReference type="ARBA" id="ARBA00004887"/>
    </source>
</evidence>
<evidence type="ECO:0000256" key="9">
    <source>
        <dbReference type="NCBIfam" id="TIGR00187"/>
    </source>
</evidence>
<evidence type="ECO:0000256" key="7">
    <source>
        <dbReference type="ARBA" id="ARBA00022679"/>
    </source>
</evidence>
<dbReference type="GO" id="GO:0009231">
    <property type="term" value="P:riboflavin biosynthetic process"/>
    <property type="evidence" value="ECO:0007669"/>
    <property type="project" value="UniProtKB-UniPathway"/>
</dbReference>
<feature type="repeat" description="Lumazine-binding" evidence="10">
    <location>
        <begin position="1"/>
        <end position="97"/>
    </location>
</feature>
<dbReference type="PANTHER" id="PTHR21098:SF0">
    <property type="entry name" value="RIBOFLAVIN SYNTHASE"/>
    <property type="match status" value="1"/>
</dbReference>
<dbReference type="SUPFAM" id="SSF63380">
    <property type="entry name" value="Riboflavin synthase domain-like"/>
    <property type="match status" value="2"/>
</dbReference>
<dbReference type="Gene3D" id="2.40.30.20">
    <property type="match status" value="2"/>
</dbReference>
<proteinExistence type="predicted"/>
<protein>
    <recommendedName>
        <fullName evidence="5 9">Riboflavin synthase</fullName>
        <ecNumber evidence="4 9">2.5.1.9</ecNumber>
    </recommendedName>
</protein>
<keyword evidence="7" id="KW-0808">Transferase</keyword>
<evidence type="ECO:0000256" key="2">
    <source>
        <dbReference type="ARBA" id="ARBA00002803"/>
    </source>
</evidence>
<dbReference type="InterPro" id="IPR001783">
    <property type="entry name" value="Lumazine-bd"/>
</dbReference>
<evidence type="ECO:0000256" key="6">
    <source>
        <dbReference type="ARBA" id="ARBA00022619"/>
    </source>
</evidence>
<organism evidence="12">
    <name type="scientific">Salmonella houtenae</name>
    <dbReference type="NCBI Taxonomy" id="59205"/>
    <lineage>
        <taxon>Bacteria</taxon>
        <taxon>Pseudomonadati</taxon>
        <taxon>Pseudomonadota</taxon>
        <taxon>Gammaproteobacteria</taxon>
        <taxon>Enterobacterales</taxon>
        <taxon>Enterobacteriaceae</taxon>
        <taxon>Salmonella</taxon>
    </lineage>
</organism>
<dbReference type="PIRSF" id="PIRSF000498">
    <property type="entry name" value="Riboflavin_syn_A"/>
    <property type="match status" value="1"/>
</dbReference>
<dbReference type="GO" id="GO:0004746">
    <property type="term" value="F:riboflavin synthase activity"/>
    <property type="evidence" value="ECO:0007669"/>
    <property type="project" value="UniProtKB-UniRule"/>
</dbReference>